<evidence type="ECO:0000256" key="4">
    <source>
        <dbReference type="ARBA" id="ARBA00022581"/>
    </source>
</evidence>
<dbReference type="GO" id="GO:0052170">
    <property type="term" value="P:symbiont-mediated suppression of host innate immune response"/>
    <property type="evidence" value="ECO:0007669"/>
    <property type="project" value="UniProtKB-KW"/>
</dbReference>
<sequence>MEKPQTLRALAASLGEPLQRILVQCVFCGAPMTWPDKVAFENKCLSVVWCRERFFGACVSCTNVRSYWDVLNNRGPTLEATGVESLFNKPLSDIPVRCMYCLAQLTVLEKIACAVNERPFVLVRKLFRNTCSECTQYDRS</sequence>
<evidence type="ECO:0000313" key="19">
    <source>
        <dbReference type="Proteomes" id="UP000241838"/>
    </source>
</evidence>
<evidence type="ECO:0000256" key="6">
    <source>
        <dbReference type="ARBA" id="ARBA00022723"/>
    </source>
</evidence>
<dbReference type="HAMAP" id="MF_04006">
    <property type="entry name" value="HPV_E6"/>
    <property type="match status" value="1"/>
</dbReference>
<keyword evidence="2 16" id="KW-0244">Early protein</keyword>
<reference evidence="18 19" key="1">
    <citation type="submission" date="2017-11" db="EMBL/GenBank/DDBJ databases">
        <title>Diverse papillomaviruses identified in Weddell seals breeding on Ross ice shelf, Antarctica.</title>
        <authorList>
            <person name="Smeele Z."/>
            <person name="Burns J."/>
            <person name="Kraberger S."/>
            <person name="Fontenele R.S."/>
            <person name="Waits K."/>
            <person name="Stainton D."/>
            <person name="Van Doorsaler K."/>
            <person name="Varsani A."/>
        </authorList>
    </citation>
    <scope>NUCLEOTIDE SEQUENCE [LARGE SCALE GENOMIC DNA]</scope>
    <source>
        <strain evidence="18">12975</strain>
    </source>
</reference>
<dbReference type="GO" id="GO:0030430">
    <property type="term" value="C:host cell cytoplasm"/>
    <property type="evidence" value="ECO:0007669"/>
    <property type="project" value="UniProtKB-SubCell"/>
</dbReference>
<comment type="caution">
    <text evidence="16">Lacks conserved residue(s) required for the propagation of feature annotation.</text>
</comment>
<evidence type="ECO:0000313" key="18">
    <source>
        <dbReference type="EMBL" id="AUT11917.1"/>
    </source>
</evidence>
<evidence type="ECO:0000256" key="16">
    <source>
        <dbReference type="HAMAP-Rule" id="MF_04006"/>
    </source>
</evidence>
<comment type="function">
    <text evidence="16">Plays a major role in the induction and maintenance of cellular transformation. E6 associates with host UBE3A/E6-AP ubiquitin-protein ligase and modulates its activity. Protects host keratinocytes from apoptosis by mediating the degradation of host BAK1. May also inhibit host immune response.</text>
</comment>
<keyword evidence="13 16" id="KW-1035">Host cytoplasm</keyword>
<proteinExistence type="inferred from homology"/>
<dbReference type="GO" id="GO:0039502">
    <property type="term" value="P:symbiont-mediated suppression of host type I interferon-mediated signaling pathway"/>
    <property type="evidence" value="ECO:0007669"/>
    <property type="project" value="UniProtKB-UniRule"/>
</dbReference>
<evidence type="ECO:0000256" key="9">
    <source>
        <dbReference type="ARBA" id="ARBA00023015"/>
    </source>
</evidence>
<keyword evidence="10 16" id="KW-0238">DNA-binding</keyword>
<keyword evidence="14 16" id="KW-0899">Viral immunoevasion</keyword>
<name>A0A2I8B2Q0_9PAPI</name>
<evidence type="ECO:0000256" key="8">
    <source>
        <dbReference type="ARBA" id="ARBA00022833"/>
    </source>
</evidence>
<keyword evidence="8 16" id="KW-0862">Zinc</keyword>
<dbReference type="GO" id="GO:0006355">
    <property type="term" value="P:regulation of DNA-templated transcription"/>
    <property type="evidence" value="ECO:0007669"/>
    <property type="project" value="UniProtKB-UniRule"/>
</dbReference>
<gene>
    <name evidence="16" type="primary">E6</name>
</gene>
<dbReference type="InterPro" id="IPR001334">
    <property type="entry name" value="E6"/>
</dbReference>
<evidence type="ECO:0000256" key="3">
    <source>
        <dbReference type="ARBA" id="ARBA00022562"/>
    </source>
</evidence>
<dbReference type="InterPro" id="IPR038575">
    <property type="entry name" value="E6_sf"/>
</dbReference>
<dbReference type="SUPFAM" id="SSF161229">
    <property type="entry name" value="E6 C-terminal domain-like"/>
    <property type="match status" value="2"/>
</dbReference>
<keyword evidence="4 16" id="KW-0945">Host-virus interaction</keyword>
<dbReference type="GO" id="GO:0006351">
    <property type="term" value="P:DNA-templated transcription"/>
    <property type="evidence" value="ECO:0007669"/>
    <property type="project" value="UniProtKB-UniRule"/>
</dbReference>
<evidence type="ECO:0000256" key="15">
    <source>
        <dbReference type="ARBA" id="ARBA00023323"/>
    </source>
</evidence>
<dbReference type="GO" id="GO:0052150">
    <property type="term" value="P:symbiont-mediated perturbation of host apoptosis"/>
    <property type="evidence" value="ECO:0007669"/>
    <property type="project" value="UniProtKB-KW"/>
</dbReference>
<evidence type="ECO:0000256" key="14">
    <source>
        <dbReference type="ARBA" id="ARBA00023280"/>
    </source>
</evidence>
<evidence type="ECO:0000256" key="10">
    <source>
        <dbReference type="ARBA" id="ARBA00023125"/>
    </source>
</evidence>
<evidence type="ECO:0000256" key="7">
    <source>
        <dbReference type="ARBA" id="ARBA00022771"/>
    </source>
</evidence>
<dbReference type="GO" id="GO:0039648">
    <property type="term" value="P:symbiont-mediated perturbation of host ubiquitin-like protein modification"/>
    <property type="evidence" value="ECO:0007669"/>
    <property type="project" value="UniProtKB-UniRule"/>
</dbReference>
<keyword evidence="9 16" id="KW-0805">Transcription regulation</keyword>
<protein>
    <recommendedName>
        <fullName evidence="16 17">Protein E6</fullName>
    </recommendedName>
</protein>
<organism evidence="18 19">
    <name type="scientific">Leptonychotes weddellii papillomavirus 5</name>
    <dbReference type="NCBI Taxonomy" id="2077306"/>
    <lineage>
        <taxon>Viruses</taxon>
        <taxon>Monodnaviria</taxon>
        <taxon>Shotokuvirae</taxon>
        <taxon>Cossaviricota</taxon>
        <taxon>Papovaviricetes</taxon>
        <taxon>Zurhausenvirales</taxon>
        <taxon>Papillomaviridae</taxon>
    </lineage>
</organism>
<dbReference type="GO" id="GO:0008270">
    <property type="term" value="F:zinc ion binding"/>
    <property type="evidence" value="ECO:0007669"/>
    <property type="project" value="UniProtKB-KW"/>
</dbReference>
<keyword evidence="12 16" id="KW-0804">Transcription</keyword>
<evidence type="ECO:0000256" key="12">
    <source>
        <dbReference type="ARBA" id="ARBA00023163"/>
    </source>
</evidence>
<evidence type="ECO:0000256" key="11">
    <source>
        <dbReference type="ARBA" id="ARBA00023159"/>
    </source>
</evidence>
<keyword evidence="3 16" id="KW-1048">Host nucleus</keyword>
<evidence type="ECO:0000256" key="1">
    <source>
        <dbReference type="ARBA" id="ARBA00006346"/>
    </source>
</evidence>
<dbReference type="GO" id="GO:0003677">
    <property type="term" value="F:DNA binding"/>
    <property type="evidence" value="ECO:0007669"/>
    <property type="project" value="UniProtKB-UniRule"/>
</dbReference>
<keyword evidence="11 16" id="KW-0010">Activator</keyword>
<dbReference type="OrthoDB" id="27353at10239"/>
<evidence type="ECO:0000256" key="2">
    <source>
        <dbReference type="ARBA" id="ARBA00022518"/>
    </source>
</evidence>
<comment type="subunit">
    <text evidence="16">Forms homodimers. Interacts with ubiquitin-protein ligase UBE3A/E6-AP; this interaction stimulates UBE3A ubiquitin activity. Interacts with host BAK1.</text>
</comment>
<keyword evidence="6 16" id="KW-0479">Metal-binding</keyword>
<evidence type="ECO:0000256" key="17">
    <source>
        <dbReference type="RuleBase" id="RU363123"/>
    </source>
</evidence>
<evidence type="ECO:0000256" key="13">
    <source>
        <dbReference type="ARBA" id="ARBA00023200"/>
    </source>
</evidence>
<dbReference type="EMBL" id="MG571094">
    <property type="protein sequence ID" value="AUT11917.1"/>
    <property type="molecule type" value="Genomic_DNA"/>
</dbReference>
<comment type="similarity">
    <text evidence="1 16 17">Belongs to the papillomaviridae E6 protein family.</text>
</comment>
<dbReference type="Pfam" id="PF00518">
    <property type="entry name" value="E6"/>
    <property type="match status" value="1"/>
</dbReference>
<keyword evidence="5 16" id="KW-1090">Inhibition of host innate immune response by virus</keyword>
<feature type="zinc finger region" evidence="16">
    <location>
        <begin position="98"/>
        <end position="134"/>
    </location>
</feature>
<dbReference type="GO" id="GO:0042025">
    <property type="term" value="C:host cell nucleus"/>
    <property type="evidence" value="ECO:0007669"/>
    <property type="project" value="UniProtKB-SubCell"/>
</dbReference>
<feature type="zinc finger region" evidence="16">
    <location>
        <begin position="25"/>
        <end position="61"/>
    </location>
</feature>
<dbReference type="Proteomes" id="UP000241838">
    <property type="component" value="Segment"/>
</dbReference>
<comment type="subcellular location">
    <subcellularLocation>
        <location evidence="16 17">Host cytoplasm</location>
    </subcellularLocation>
    <subcellularLocation>
        <location evidence="16 17">Host nucleus</location>
    </subcellularLocation>
</comment>
<keyword evidence="7 16" id="KW-0863">Zinc-finger</keyword>
<accession>A0A2I8B2Q0</accession>
<dbReference type="Gene3D" id="3.30.240.40">
    <property type="entry name" value="E6 early regulatory protein"/>
    <property type="match status" value="2"/>
</dbReference>
<keyword evidence="15 16" id="KW-1119">Modulation of host cell apoptosis by virus</keyword>
<evidence type="ECO:0000256" key="5">
    <source>
        <dbReference type="ARBA" id="ARBA00022632"/>
    </source>
</evidence>